<dbReference type="PANTHER" id="PTHR12993:SF11">
    <property type="entry name" value="N-ACETYLGLUCOSAMINYL-PHOSPHATIDYLINOSITOL DE-N-ACETYLASE"/>
    <property type="match status" value="1"/>
</dbReference>
<dbReference type="RefSeq" id="WP_039223118.1">
    <property type="nucleotide sequence ID" value="NZ_JWLW01000066.1"/>
</dbReference>
<dbReference type="Gene3D" id="3.40.50.10320">
    <property type="entry name" value="LmbE-like"/>
    <property type="match status" value="1"/>
</dbReference>
<dbReference type="GO" id="GO:0016811">
    <property type="term" value="F:hydrolase activity, acting on carbon-nitrogen (but not peptide) bonds, in linear amides"/>
    <property type="evidence" value="ECO:0007669"/>
    <property type="project" value="TreeGrafter"/>
</dbReference>
<comment type="caution">
    <text evidence="1">The sequence shown here is derived from an EMBL/GenBank/DDBJ whole genome shotgun (WGS) entry which is preliminary data.</text>
</comment>
<dbReference type="AlphaFoldDB" id="A0A0B3Y6N9"/>
<dbReference type="Proteomes" id="UP000031197">
    <property type="component" value="Unassembled WGS sequence"/>
</dbReference>
<proteinExistence type="predicted"/>
<evidence type="ECO:0000313" key="2">
    <source>
        <dbReference type="Proteomes" id="UP000031197"/>
    </source>
</evidence>
<accession>A0A0B3Y6N9</accession>
<dbReference type="SUPFAM" id="SSF102588">
    <property type="entry name" value="LmbE-like"/>
    <property type="match status" value="1"/>
</dbReference>
<protein>
    <recommendedName>
        <fullName evidence="3">GlcNAc-PI de-N-acetylase</fullName>
    </recommendedName>
</protein>
<sequence length="223" mass="25178">MNKSVMVIAPHPDDESLGCGGTLFKHRSEGDDIHWCVVTDMQQSSNYTSEQKAQRAELVEKVSNHFDFSSERNLGFTPAGLDSTTTGALIEKLKEYMDFVKPHTVYIPYAFDVHSDHRYVFDAVVSVSKSFRAPYIKKVACYETLSETDFGLSPINTQFQPNLFVDISHFSEQKKAVLSLYQSEFDAHPFPRSFDAVEALEIIRGTQAHVERAEAFVVLKEIA</sequence>
<dbReference type="PANTHER" id="PTHR12993">
    <property type="entry name" value="N-ACETYLGLUCOSAMINYL-PHOSPHATIDYLINOSITOL DE-N-ACETYLASE-RELATED"/>
    <property type="match status" value="1"/>
</dbReference>
<gene>
    <name evidence="1" type="ORF">RJ41_16585</name>
</gene>
<dbReference type="EMBL" id="JWLW01000066">
    <property type="protein sequence ID" value="KHT44491.1"/>
    <property type="molecule type" value="Genomic_DNA"/>
</dbReference>
<keyword evidence="2" id="KW-1185">Reference proteome</keyword>
<dbReference type="InterPro" id="IPR003737">
    <property type="entry name" value="GlcNAc_PI_deacetylase-related"/>
</dbReference>
<name>A0A0B3Y6N9_9ALTE</name>
<dbReference type="OrthoDB" id="9790023at2"/>
<evidence type="ECO:0008006" key="3">
    <source>
        <dbReference type="Google" id="ProtNLM"/>
    </source>
</evidence>
<evidence type="ECO:0000313" key="1">
    <source>
        <dbReference type="EMBL" id="KHT44491.1"/>
    </source>
</evidence>
<organism evidence="1 2">
    <name type="scientific">Alteromonas marina</name>
    <dbReference type="NCBI Taxonomy" id="203795"/>
    <lineage>
        <taxon>Bacteria</taxon>
        <taxon>Pseudomonadati</taxon>
        <taxon>Pseudomonadota</taxon>
        <taxon>Gammaproteobacteria</taxon>
        <taxon>Alteromonadales</taxon>
        <taxon>Alteromonadaceae</taxon>
        <taxon>Alteromonas/Salinimonas group</taxon>
        <taxon>Alteromonas</taxon>
    </lineage>
</organism>
<dbReference type="InterPro" id="IPR024078">
    <property type="entry name" value="LmbE-like_dom_sf"/>
</dbReference>
<reference evidence="1 2" key="1">
    <citation type="submission" date="2014-12" db="EMBL/GenBank/DDBJ databases">
        <title>Genome sequencing of Alteromonas marina AD001.</title>
        <authorList>
            <person name="Adrian T.G.S."/>
            <person name="Chan K.G."/>
        </authorList>
    </citation>
    <scope>NUCLEOTIDE SEQUENCE [LARGE SCALE GENOMIC DNA]</scope>
    <source>
        <strain evidence="1 2">AD001</strain>
    </source>
</reference>
<dbReference type="Pfam" id="PF02585">
    <property type="entry name" value="PIG-L"/>
    <property type="match status" value="1"/>
</dbReference>